<sequence length="88" mass="10038">MKTRTTNKSKALSERHKSSVFLSSLAIAQSVRLRKANQSPSIQYEASLHYFHGCTEFARKQYRCSAACDRLQPVSADFRKEKIIMAQV</sequence>
<reference evidence="1 2" key="1">
    <citation type="submission" date="2014-03" db="EMBL/GenBank/DDBJ databases">
        <title>Draft genome of the hookworm Oesophagostomum dentatum.</title>
        <authorList>
            <person name="Mitreva M."/>
        </authorList>
    </citation>
    <scope>NUCLEOTIDE SEQUENCE [LARGE SCALE GENOMIC DNA]</scope>
    <source>
        <strain evidence="1 2">OD-Hann</strain>
    </source>
</reference>
<dbReference type="AlphaFoldDB" id="A0A0B1TD56"/>
<evidence type="ECO:0000313" key="1">
    <source>
        <dbReference type="EMBL" id="KHJ93762.1"/>
    </source>
</evidence>
<dbReference type="EMBL" id="KN550615">
    <property type="protein sequence ID" value="KHJ93762.1"/>
    <property type="molecule type" value="Genomic_DNA"/>
</dbReference>
<accession>A0A0B1TD56</accession>
<gene>
    <name evidence="1" type="ORF">OESDEN_06321</name>
</gene>
<protein>
    <submittedName>
        <fullName evidence="1">Uncharacterized protein</fullName>
    </submittedName>
</protein>
<proteinExistence type="predicted"/>
<keyword evidence="2" id="KW-1185">Reference proteome</keyword>
<evidence type="ECO:0000313" key="2">
    <source>
        <dbReference type="Proteomes" id="UP000053660"/>
    </source>
</evidence>
<dbReference type="Proteomes" id="UP000053660">
    <property type="component" value="Unassembled WGS sequence"/>
</dbReference>
<organism evidence="1 2">
    <name type="scientific">Oesophagostomum dentatum</name>
    <name type="common">Nodular worm</name>
    <dbReference type="NCBI Taxonomy" id="61180"/>
    <lineage>
        <taxon>Eukaryota</taxon>
        <taxon>Metazoa</taxon>
        <taxon>Ecdysozoa</taxon>
        <taxon>Nematoda</taxon>
        <taxon>Chromadorea</taxon>
        <taxon>Rhabditida</taxon>
        <taxon>Rhabditina</taxon>
        <taxon>Rhabditomorpha</taxon>
        <taxon>Strongyloidea</taxon>
        <taxon>Strongylidae</taxon>
        <taxon>Oesophagostomum</taxon>
    </lineage>
</organism>
<name>A0A0B1TD56_OESDE</name>